<evidence type="ECO:0000313" key="5">
    <source>
        <dbReference type="RefSeq" id="XP_041418518.1"/>
    </source>
</evidence>
<dbReference type="InterPro" id="IPR057811">
    <property type="entry name" value="RBD_ZCCHC3_2nd"/>
</dbReference>
<dbReference type="GO" id="GO:0003723">
    <property type="term" value="F:RNA binding"/>
    <property type="evidence" value="ECO:0007669"/>
    <property type="project" value="InterPro"/>
</dbReference>
<feature type="compositionally biased region" description="Basic and acidic residues" evidence="2">
    <location>
        <begin position="295"/>
        <end position="310"/>
    </location>
</feature>
<feature type="region of interest" description="Disordered" evidence="2">
    <location>
        <begin position="212"/>
        <end position="246"/>
    </location>
</feature>
<dbReference type="PANTHER" id="PTHR22639">
    <property type="entry name" value="GAG-RELATED PROTEIN"/>
    <property type="match status" value="1"/>
</dbReference>
<name>A0A8J1KP64_XENLA</name>
<accession>A0A8J1KP64</accession>
<evidence type="ECO:0000256" key="2">
    <source>
        <dbReference type="SAM" id="MobiDB-lite"/>
    </source>
</evidence>
<feature type="region of interest" description="Disordered" evidence="2">
    <location>
        <begin position="295"/>
        <end position="414"/>
    </location>
</feature>
<dbReference type="InterPro" id="IPR001878">
    <property type="entry name" value="Znf_CCHC"/>
</dbReference>
<keyword evidence="1" id="KW-0862">Zinc</keyword>
<protein>
    <submittedName>
        <fullName evidence="5">Uncharacterized protein LOC121393607</fullName>
    </submittedName>
</protein>
<dbReference type="Pfam" id="PF23058">
    <property type="entry name" value="RBD_ZCCHC3_2nd"/>
    <property type="match status" value="1"/>
</dbReference>
<dbReference type="GO" id="GO:0003690">
    <property type="term" value="F:double-stranded DNA binding"/>
    <property type="evidence" value="ECO:0007669"/>
    <property type="project" value="InterPro"/>
</dbReference>
<keyword evidence="1" id="KW-0863">Zinc-finger</keyword>
<dbReference type="SUPFAM" id="SSF57756">
    <property type="entry name" value="Retrovirus zinc finger-like domains"/>
    <property type="match status" value="1"/>
</dbReference>
<dbReference type="GO" id="GO:0002218">
    <property type="term" value="P:activation of innate immune response"/>
    <property type="evidence" value="ECO:0007669"/>
    <property type="project" value="InterPro"/>
</dbReference>
<dbReference type="PANTHER" id="PTHR22639:SF10">
    <property type="match status" value="1"/>
</dbReference>
<dbReference type="InterPro" id="IPR042509">
    <property type="entry name" value="ZCCHC3"/>
</dbReference>
<evidence type="ECO:0000256" key="1">
    <source>
        <dbReference type="PROSITE-ProRule" id="PRU00047"/>
    </source>
</evidence>
<organism evidence="4 5">
    <name type="scientific">Xenopus laevis</name>
    <name type="common">African clawed frog</name>
    <dbReference type="NCBI Taxonomy" id="8355"/>
    <lineage>
        <taxon>Eukaryota</taxon>
        <taxon>Metazoa</taxon>
        <taxon>Chordata</taxon>
        <taxon>Craniata</taxon>
        <taxon>Vertebrata</taxon>
        <taxon>Euteleostomi</taxon>
        <taxon>Amphibia</taxon>
        <taxon>Batrachia</taxon>
        <taxon>Anura</taxon>
        <taxon>Pipoidea</taxon>
        <taxon>Pipidae</taxon>
        <taxon>Xenopodinae</taxon>
        <taxon>Xenopus</taxon>
        <taxon>Xenopus</taxon>
    </lineage>
</organism>
<dbReference type="Pfam" id="PF23057">
    <property type="entry name" value="RBD_ZCCHC3_1st"/>
    <property type="match status" value="1"/>
</dbReference>
<evidence type="ECO:0000313" key="4">
    <source>
        <dbReference type="Proteomes" id="UP000186698"/>
    </source>
</evidence>
<feature type="domain" description="CCHC-type" evidence="3">
    <location>
        <begin position="176"/>
        <end position="192"/>
    </location>
</feature>
<dbReference type="PROSITE" id="PS50158">
    <property type="entry name" value="ZF_CCHC"/>
    <property type="match status" value="3"/>
</dbReference>
<proteinExistence type="predicted"/>
<dbReference type="KEGG" id="xla:121393607"/>
<feature type="compositionally biased region" description="Polar residues" evidence="2">
    <location>
        <begin position="403"/>
        <end position="414"/>
    </location>
</feature>
<feature type="domain" description="CCHC-type" evidence="3">
    <location>
        <begin position="141"/>
        <end position="154"/>
    </location>
</feature>
<dbReference type="OrthoDB" id="3863715at2759"/>
<dbReference type="Proteomes" id="UP000186698">
    <property type="component" value="Chromosome 5L"/>
</dbReference>
<dbReference type="InterPro" id="IPR057810">
    <property type="entry name" value="RBD_ZCCHC3_1st"/>
</dbReference>
<evidence type="ECO:0000259" key="3">
    <source>
        <dbReference type="PROSITE" id="PS50158"/>
    </source>
</evidence>
<dbReference type="SMART" id="SM00343">
    <property type="entry name" value="ZnF_C2HC"/>
    <property type="match status" value="3"/>
</dbReference>
<dbReference type="AlphaFoldDB" id="A0A8J1KP64"/>
<sequence>MGFTPADVFAFVNVSDIDFEISFKLSQGLDRFWNLYQDKKTSSAWEGFRASPVSKPEVKTVTIFFKNESVPPADVLVWLKRQCNVLMPLKPVYNEEGFWVVGWKTQVRLNVQNNMTQHLPNSFFIGRERGVCFYPGQPRQCYKCGSRRHLAGDCTIKMCTLCGAQGHVNKDCENVRCNLCAELGHTHRDCPNACHNIVKLCPRIEEEIFQEDVTEERREEEGNNEVAPCQSKENQKAESTVTSVQGRGDDWKVAGKKAGKKAGKMILESEIKTSNRFELPSGKSWGDLAEEEEELRRIGEEKKRDEGNKKEVKKRVKERSIKKNVVPPSSGLGKRKKDSVLESEGPSNVEKGIVEEQGKKRKGRIDSEEEWESIDEEDLLVEGESLGGMGKPQYKRHAEHNPVRTTNSPRCLNK</sequence>
<dbReference type="RefSeq" id="XP_041418518.1">
    <property type="nucleotide sequence ID" value="XM_041562584.1"/>
</dbReference>
<dbReference type="Gene3D" id="4.10.60.10">
    <property type="entry name" value="Zinc finger, CCHC-type"/>
    <property type="match status" value="1"/>
</dbReference>
<feature type="domain" description="CCHC-type" evidence="3">
    <location>
        <begin position="159"/>
        <end position="174"/>
    </location>
</feature>
<keyword evidence="4" id="KW-1185">Reference proteome</keyword>
<dbReference type="GO" id="GO:0008270">
    <property type="term" value="F:zinc ion binding"/>
    <property type="evidence" value="ECO:0007669"/>
    <property type="project" value="UniProtKB-KW"/>
</dbReference>
<gene>
    <name evidence="5" type="primary">LOC121393607</name>
</gene>
<dbReference type="InterPro" id="IPR036875">
    <property type="entry name" value="Znf_CCHC_sf"/>
</dbReference>
<keyword evidence="1" id="KW-0479">Metal-binding</keyword>
<feature type="compositionally biased region" description="Acidic residues" evidence="2">
    <location>
        <begin position="367"/>
        <end position="381"/>
    </location>
</feature>
<reference evidence="5" key="1">
    <citation type="submission" date="2025-08" db="UniProtKB">
        <authorList>
            <consortium name="RefSeq"/>
        </authorList>
    </citation>
    <scope>IDENTIFICATION</scope>
    <source>
        <strain evidence="5">J_2021</strain>
        <tissue evidence="5">Erythrocytes</tissue>
    </source>
</reference>
<dbReference type="GeneID" id="121393607"/>
<feature type="compositionally biased region" description="Basic residues" evidence="2">
    <location>
        <begin position="311"/>
        <end position="322"/>
    </location>
</feature>